<reference evidence="3 4" key="1">
    <citation type="submission" date="2009-01" db="EMBL/GenBank/DDBJ databases">
        <title>Complete sequence of Geobacter sp. FRC-32.</title>
        <authorList>
            <consortium name="US DOE Joint Genome Institute"/>
            <person name="Lucas S."/>
            <person name="Copeland A."/>
            <person name="Lapidus A."/>
            <person name="Glavina del Rio T."/>
            <person name="Dalin E."/>
            <person name="Tice H."/>
            <person name="Bruce D."/>
            <person name="Goodwin L."/>
            <person name="Pitluck S."/>
            <person name="Saunders E."/>
            <person name="Brettin T."/>
            <person name="Detter J.C."/>
            <person name="Han C."/>
            <person name="Larimer F."/>
            <person name="Land M."/>
            <person name="Hauser L."/>
            <person name="Kyrpides N."/>
            <person name="Ovchinnikova G."/>
            <person name="Kostka J."/>
            <person name="Richardson P."/>
        </authorList>
    </citation>
    <scope>NUCLEOTIDE SEQUENCE [LARGE SCALE GENOMIC DNA]</scope>
    <source>
        <strain evidence="4">DSM 22248 / JCM 15807 / FRC-32</strain>
    </source>
</reference>
<dbReference type="HOGENOM" id="CLU_868078_0_0_7"/>
<dbReference type="AlphaFoldDB" id="B9M2P0"/>
<evidence type="ECO:0000259" key="1">
    <source>
        <dbReference type="Pfam" id="PF01551"/>
    </source>
</evidence>
<evidence type="ECO:0000313" key="4">
    <source>
        <dbReference type="Proteomes" id="UP000007721"/>
    </source>
</evidence>
<name>B9M2P0_GEODF</name>
<feature type="domain" description="Bacterial repeat" evidence="2">
    <location>
        <begin position="262"/>
        <end position="315"/>
    </location>
</feature>
<dbReference type="CDD" id="cd12797">
    <property type="entry name" value="M23_peptidase"/>
    <property type="match status" value="1"/>
</dbReference>
<dbReference type="Pfam" id="PF18998">
    <property type="entry name" value="Flg_new_2"/>
    <property type="match status" value="1"/>
</dbReference>
<dbReference type="InterPro" id="IPR011055">
    <property type="entry name" value="Dup_hybrid_motif"/>
</dbReference>
<dbReference type="RefSeq" id="WP_012646148.1">
    <property type="nucleotide sequence ID" value="NC_011979.1"/>
</dbReference>
<dbReference type="OrthoDB" id="9815245at2"/>
<protein>
    <submittedName>
        <fullName evidence="3">Zinc metalloendopeptidase M23 domain protein</fullName>
    </submittedName>
</protein>
<keyword evidence="4" id="KW-1185">Reference proteome</keyword>
<dbReference type="STRING" id="316067.Geob_1059"/>
<gene>
    <name evidence="3" type="ordered locus">Geob_1059</name>
</gene>
<evidence type="ECO:0000313" key="3">
    <source>
        <dbReference type="EMBL" id="ACM19419.1"/>
    </source>
</evidence>
<dbReference type="GO" id="GO:0004222">
    <property type="term" value="F:metalloendopeptidase activity"/>
    <property type="evidence" value="ECO:0007669"/>
    <property type="project" value="TreeGrafter"/>
</dbReference>
<dbReference type="PANTHER" id="PTHR21666:SF270">
    <property type="entry name" value="MUREIN HYDROLASE ACTIVATOR ENVC"/>
    <property type="match status" value="1"/>
</dbReference>
<proteinExistence type="predicted"/>
<dbReference type="InterPro" id="IPR016047">
    <property type="entry name" value="M23ase_b-sheet_dom"/>
</dbReference>
<dbReference type="Pfam" id="PF01551">
    <property type="entry name" value="Peptidase_M23"/>
    <property type="match status" value="1"/>
</dbReference>
<dbReference type="eggNOG" id="COG0739">
    <property type="taxonomic scope" value="Bacteria"/>
</dbReference>
<dbReference type="SUPFAM" id="SSF51261">
    <property type="entry name" value="Duplicated hybrid motif"/>
    <property type="match status" value="1"/>
</dbReference>
<dbReference type="Gene3D" id="2.70.70.10">
    <property type="entry name" value="Glucose Permease (Domain IIA)"/>
    <property type="match status" value="1"/>
</dbReference>
<dbReference type="Proteomes" id="UP000007721">
    <property type="component" value="Chromosome"/>
</dbReference>
<dbReference type="InterPro" id="IPR050570">
    <property type="entry name" value="Cell_wall_metabolism_enzyme"/>
</dbReference>
<evidence type="ECO:0000259" key="2">
    <source>
        <dbReference type="Pfam" id="PF18998"/>
    </source>
</evidence>
<dbReference type="EMBL" id="CP001390">
    <property type="protein sequence ID" value="ACM19419.1"/>
    <property type="molecule type" value="Genomic_DNA"/>
</dbReference>
<dbReference type="PANTHER" id="PTHR21666">
    <property type="entry name" value="PEPTIDASE-RELATED"/>
    <property type="match status" value="1"/>
</dbReference>
<dbReference type="InterPro" id="IPR044060">
    <property type="entry name" value="Bacterial_rp_domain"/>
</dbReference>
<feature type="domain" description="M23ase beta-sheet core" evidence="1">
    <location>
        <begin position="141"/>
        <end position="203"/>
    </location>
</feature>
<sequence>MQAIIPPFWLIIAAVITISFPSEVLAGSLGWPVACIPGENCKGSTFYIGYPDIDRSGKAFDCGNPGYTGHTGTDITVSSVKDGIPVRAAADGEVLLVSGGKVDHCSGDGGTAGGCLQDIAATEDPGTICLGADGCFSWGFDAGNFILIRHGELPQALFTLYAHLRRGSIAVTNGNLVKKGEKIAEVGNSGASLTPHLHFGVFARRLFGNELVDPWQGSCSPDHHQTLWQYDPPYRADVFVIKAGTGEGIITCDSGGISCPTSSPASFIPGTFVTFKAVPYYGSQFIGWQEGCSGNAKSCTITVEGSIAVKALFARGERRP</sequence>
<dbReference type="KEGG" id="geo:Geob_1059"/>
<organism evidence="3 4">
    <name type="scientific">Geotalea daltonii (strain DSM 22248 / JCM 15807 / FRC-32)</name>
    <name type="common">Geobacter daltonii</name>
    <dbReference type="NCBI Taxonomy" id="316067"/>
    <lineage>
        <taxon>Bacteria</taxon>
        <taxon>Pseudomonadati</taxon>
        <taxon>Thermodesulfobacteriota</taxon>
        <taxon>Desulfuromonadia</taxon>
        <taxon>Geobacterales</taxon>
        <taxon>Geobacteraceae</taxon>
        <taxon>Geotalea</taxon>
    </lineage>
</organism>
<accession>B9M2P0</accession>